<feature type="compositionally biased region" description="Basic and acidic residues" evidence="1">
    <location>
        <begin position="16"/>
        <end position="29"/>
    </location>
</feature>
<feature type="region of interest" description="Disordered" evidence="1">
    <location>
        <begin position="1"/>
        <end position="32"/>
    </location>
</feature>
<evidence type="ECO:0000256" key="1">
    <source>
        <dbReference type="SAM" id="MobiDB-lite"/>
    </source>
</evidence>
<gene>
    <name evidence="2" type="ORF">GH714_025803</name>
</gene>
<keyword evidence="3" id="KW-1185">Reference proteome</keyword>
<comment type="caution">
    <text evidence="2">The sequence shown here is derived from an EMBL/GenBank/DDBJ whole genome shotgun (WGS) entry which is preliminary data.</text>
</comment>
<dbReference type="Proteomes" id="UP000467840">
    <property type="component" value="Chromosome 2"/>
</dbReference>
<evidence type="ECO:0000313" key="2">
    <source>
        <dbReference type="EMBL" id="KAF2291575.1"/>
    </source>
</evidence>
<protein>
    <submittedName>
        <fullName evidence="2">Uncharacterized protein</fullName>
    </submittedName>
</protein>
<dbReference type="EMBL" id="JAAGAX010000015">
    <property type="protein sequence ID" value="KAF2291575.1"/>
    <property type="molecule type" value="Genomic_DNA"/>
</dbReference>
<organism evidence="2 3">
    <name type="scientific">Hevea brasiliensis</name>
    <name type="common">Para rubber tree</name>
    <name type="synonym">Siphonia brasiliensis</name>
    <dbReference type="NCBI Taxonomy" id="3981"/>
    <lineage>
        <taxon>Eukaryota</taxon>
        <taxon>Viridiplantae</taxon>
        <taxon>Streptophyta</taxon>
        <taxon>Embryophyta</taxon>
        <taxon>Tracheophyta</taxon>
        <taxon>Spermatophyta</taxon>
        <taxon>Magnoliopsida</taxon>
        <taxon>eudicotyledons</taxon>
        <taxon>Gunneridae</taxon>
        <taxon>Pentapetalae</taxon>
        <taxon>rosids</taxon>
        <taxon>fabids</taxon>
        <taxon>Malpighiales</taxon>
        <taxon>Euphorbiaceae</taxon>
        <taxon>Crotonoideae</taxon>
        <taxon>Micrandreae</taxon>
        <taxon>Hevea</taxon>
    </lineage>
</organism>
<dbReference type="AlphaFoldDB" id="A0A6A6KTS6"/>
<accession>A0A6A6KTS6</accession>
<proteinExistence type="predicted"/>
<evidence type="ECO:0000313" key="3">
    <source>
        <dbReference type="Proteomes" id="UP000467840"/>
    </source>
</evidence>
<reference evidence="2 3" key="1">
    <citation type="journal article" date="2020" name="Mol. Plant">
        <title>The Chromosome-Based Rubber Tree Genome Provides New Insights into Spurge Genome Evolution and Rubber Biosynthesis.</title>
        <authorList>
            <person name="Liu J."/>
            <person name="Shi C."/>
            <person name="Shi C.C."/>
            <person name="Li W."/>
            <person name="Zhang Q.J."/>
            <person name="Zhang Y."/>
            <person name="Li K."/>
            <person name="Lu H.F."/>
            <person name="Shi C."/>
            <person name="Zhu S.T."/>
            <person name="Xiao Z.Y."/>
            <person name="Nan H."/>
            <person name="Yue Y."/>
            <person name="Zhu X.G."/>
            <person name="Wu Y."/>
            <person name="Hong X.N."/>
            <person name="Fan G.Y."/>
            <person name="Tong Y."/>
            <person name="Zhang D."/>
            <person name="Mao C.L."/>
            <person name="Liu Y.L."/>
            <person name="Hao S.J."/>
            <person name="Liu W.Q."/>
            <person name="Lv M.Q."/>
            <person name="Zhang H.B."/>
            <person name="Liu Y."/>
            <person name="Hu-Tang G.R."/>
            <person name="Wang J.P."/>
            <person name="Wang J.H."/>
            <person name="Sun Y.H."/>
            <person name="Ni S.B."/>
            <person name="Chen W.B."/>
            <person name="Zhang X.C."/>
            <person name="Jiao Y.N."/>
            <person name="Eichler E.E."/>
            <person name="Li G.H."/>
            <person name="Liu X."/>
            <person name="Gao L.Z."/>
        </authorList>
    </citation>
    <scope>NUCLEOTIDE SEQUENCE [LARGE SCALE GENOMIC DNA]</scope>
    <source>
        <strain evidence="3">cv. GT1</strain>
        <tissue evidence="2">Leaf</tissue>
    </source>
</reference>
<sequence>MAGERIGRYVGGGDISGHEDSGGEGKEVGPPHLTQVLVVHDGGEATEVERAGGKERKEEDRRILLRESKRYSVGNGTELSMVEGYRVHDDFVAWRPLMLLGSPA</sequence>
<name>A0A6A6KTS6_HEVBR</name>